<feature type="transmembrane region" description="Helical" evidence="8">
    <location>
        <begin position="90"/>
        <end position="114"/>
    </location>
</feature>
<keyword evidence="2" id="KW-1003">Cell membrane</keyword>
<keyword evidence="6 8" id="KW-1133">Transmembrane helix</keyword>
<dbReference type="InterPro" id="IPR051050">
    <property type="entry name" value="Lipid_II_flippase_MurJ/MviN"/>
</dbReference>
<dbReference type="EMBL" id="LBPI01000002">
    <property type="protein sequence ID" value="KKP55291.1"/>
    <property type="molecule type" value="Genomic_DNA"/>
</dbReference>
<feature type="transmembrane region" description="Helical" evidence="8">
    <location>
        <begin position="364"/>
        <end position="386"/>
    </location>
</feature>
<evidence type="ECO:0000313" key="10">
    <source>
        <dbReference type="Proteomes" id="UP000034488"/>
    </source>
</evidence>
<feature type="transmembrane region" description="Helical" evidence="8">
    <location>
        <begin position="538"/>
        <end position="558"/>
    </location>
</feature>
<proteinExistence type="predicted"/>
<dbReference type="GO" id="GO:0009252">
    <property type="term" value="P:peptidoglycan biosynthetic process"/>
    <property type="evidence" value="ECO:0007669"/>
    <property type="project" value="UniProtKB-KW"/>
</dbReference>
<feature type="transmembrane region" description="Helical" evidence="8">
    <location>
        <begin position="328"/>
        <end position="352"/>
    </location>
</feature>
<sequence length="587" mass="65910">MIKKNSLFSVIFLLLITKILGFWKLRIFAQLFGASHELDIFWAAFTIPDIIFMVLIGGSINAAIIPILTDELYDKGKSSFNLLFKHLTSAFFGLSVLFISLAFIFAPQLTSWIVSDASASMIFNMTSRITESDYTLFLNLFRIGLLSPLFLSVSGFVTAFLQVRKQFFVTSLAPLFYNLAMIVGTYILVVYFDFGVTAIAISAVLGSILHLLVQIPSLSKFYKEKNGELLNFKAIILDSNVIKAFKLAYPRMLGVLGEQFNTVVNTFISFTLSAGTLSAYRFAFSLHMFPINIIGSAIAQVALPDLAKYSCKNEEDNFRKMLNDSIQFSLYLIFPIVAIMLVLRLPIVRLIYGTGAFDWQDTLLTAWSLALLSLSVVGQTVVQILLRAFYALKDTWRPLLAIMVGIVVNLLGAFLLTNFFSHYYDWKPILDQVFVQIAQANGDGVLSVLKSFLKDIFKWSTTRGESDLAVGGLALSLSLAYFFQMIVSGYMLNKKKKVLSWEETIYPSLLKLLNTLIMIVGMYLVFRLFDFQLDTSRTVYVLILTIVTSIYGGVSYLIGSKIFSPKEFAKAESLIKGILIRLKLKEK</sequence>
<keyword evidence="7 8" id="KW-0472">Membrane</keyword>
<evidence type="ECO:0000256" key="2">
    <source>
        <dbReference type="ARBA" id="ARBA00022475"/>
    </source>
</evidence>
<dbReference type="GO" id="GO:0034204">
    <property type="term" value="P:lipid translocation"/>
    <property type="evidence" value="ECO:0007669"/>
    <property type="project" value="TreeGrafter"/>
</dbReference>
<feature type="transmembrane region" description="Helical" evidence="8">
    <location>
        <begin position="194"/>
        <end position="213"/>
    </location>
</feature>
<dbReference type="GO" id="GO:0008360">
    <property type="term" value="P:regulation of cell shape"/>
    <property type="evidence" value="ECO:0007669"/>
    <property type="project" value="UniProtKB-KW"/>
</dbReference>
<dbReference type="GO" id="GO:0005886">
    <property type="term" value="C:plasma membrane"/>
    <property type="evidence" value="ECO:0007669"/>
    <property type="project" value="UniProtKB-SubCell"/>
</dbReference>
<keyword evidence="5" id="KW-0573">Peptidoglycan synthesis</keyword>
<evidence type="ECO:0000256" key="1">
    <source>
        <dbReference type="ARBA" id="ARBA00004651"/>
    </source>
</evidence>
<dbReference type="CDD" id="cd13123">
    <property type="entry name" value="MATE_MurJ_like"/>
    <property type="match status" value="1"/>
</dbReference>
<comment type="subcellular location">
    <subcellularLocation>
        <location evidence="1">Cell membrane</location>
        <topology evidence="1">Multi-pass membrane protein</topology>
    </subcellularLocation>
</comment>
<dbReference type="PANTHER" id="PTHR47019:SF1">
    <property type="entry name" value="LIPID II FLIPPASE MURJ"/>
    <property type="match status" value="1"/>
</dbReference>
<organism evidence="9 10">
    <name type="scientific">candidate division WS6 bacterium GW2011_GWB1_33_6</name>
    <dbReference type="NCBI Taxonomy" id="1619088"/>
    <lineage>
        <taxon>Bacteria</taxon>
        <taxon>Candidatus Dojkabacteria</taxon>
    </lineage>
</organism>
<feature type="transmembrane region" description="Helical" evidence="8">
    <location>
        <begin position="398"/>
        <end position="420"/>
    </location>
</feature>
<evidence type="ECO:0000256" key="7">
    <source>
        <dbReference type="ARBA" id="ARBA00023136"/>
    </source>
</evidence>
<protein>
    <submittedName>
        <fullName evidence="9">Putative peptidoglycan lipid II flippase MurJ</fullName>
    </submittedName>
</protein>
<feature type="transmembrane region" description="Helical" evidence="8">
    <location>
        <begin position="468"/>
        <end position="492"/>
    </location>
</feature>
<feature type="transmembrane region" description="Helical" evidence="8">
    <location>
        <begin position="167"/>
        <end position="188"/>
    </location>
</feature>
<dbReference type="PANTHER" id="PTHR47019">
    <property type="entry name" value="LIPID II FLIPPASE MURJ"/>
    <property type="match status" value="1"/>
</dbReference>
<feature type="transmembrane region" description="Helical" evidence="8">
    <location>
        <begin position="504"/>
        <end position="526"/>
    </location>
</feature>
<evidence type="ECO:0000256" key="6">
    <source>
        <dbReference type="ARBA" id="ARBA00022989"/>
    </source>
</evidence>
<feature type="transmembrane region" description="Helical" evidence="8">
    <location>
        <begin position="40"/>
        <end position="69"/>
    </location>
</feature>
<evidence type="ECO:0000256" key="5">
    <source>
        <dbReference type="ARBA" id="ARBA00022984"/>
    </source>
</evidence>
<feature type="transmembrane region" description="Helical" evidence="8">
    <location>
        <begin position="134"/>
        <end position="160"/>
    </location>
</feature>
<comment type="caution">
    <text evidence="9">The sequence shown here is derived from an EMBL/GenBank/DDBJ whole genome shotgun (WGS) entry which is preliminary data.</text>
</comment>
<name>A0A0G0AVB0_9BACT</name>
<dbReference type="GO" id="GO:0015648">
    <property type="term" value="F:lipid-linked peptidoglycan transporter activity"/>
    <property type="evidence" value="ECO:0007669"/>
    <property type="project" value="TreeGrafter"/>
</dbReference>
<gene>
    <name evidence="9" type="ORF">UR47_C0002G0008</name>
</gene>
<evidence type="ECO:0000313" key="9">
    <source>
        <dbReference type="EMBL" id="KKP55291.1"/>
    </source>
</evidence>
<dbReference type="AlphaFoldDB" id="A0A0G0AVB0"/>
<dbReference type="InterPro" id="IPR004268">
    <property type="entry name" value="MurJ"/>
</dbReference>
<evidence type="ECO:0000256" key="8">
    <source>
        <dbReference type="SAM" id="Phobius"/>
    </source>
</evidence>
<accession>A0A0G0AVB0</accession>
<dbReference type="PRINTS" id="PR01806">
    <property type="entry name" value="VIRFACTRMVIN"/>
</dbReference>
<reference evidence="9 10" key="1">
    <citation type="journal article" date="2015" name="Nature">
        <title>rRNA introns, odd ribosomes, and small enigmatic genomes across a large radiation of phyla.</title>
        <authorList>
            <person name="Brown C.T."/>
            <person name="Hug L.A."/>
            <person name="Thomas B.C."/>
            <person name="Sharon I."/>
            <person name="Castelle C.J."/>
            <person name="Singh A."/>
            <person name="Wilkins M.J."/>
            <person name="Williams K.H."/>
            <person name="Banfield J.F."/>
        </authorList>
    </citation>
    <scope>NUCLEOTIDE SEQUENCE [LARGE SCALE GENOMIC DNA]</scope>
</reference>
<evidence type="ECO:0000256" key="3">
    <source>
        <dbReference type="ARBA" id="ARBA00022692"/>
    </source>
</evidence>
<evidence type="ECO:0000256" key="4">
    <source>
        <dbReference type="ARBA" id="ARBA00022960"/>
    </source>
</evidence>
<keyword evidence="3 8" id="KW-0812">Transmembrane</keyword>
<dbReference type="Pfam" id="PF03023">
    <property type="entry name" value="MurJ"/>
    <property type="match status" value="1"/>
</dbReference>
<keyword evidence="4" id="KW-0133">Cell shape</keyword>
<dbReference type="Proteomes" id="UP000034488">
    <property type="component" value="Unassembled WGS sequence"/>
</dbReference>